<organism evidence="3 4">
    <name type="scientific">Tilletia horrida</name>
    <dbReference type="NCBI Taxonomy" id="155126"/>
    <lineage>
        <taxon>Eukaryota</taxon>
        <taxon>Fungi</taxon>
        <taxon>Dikarya</taxon>
        <taxon>Basidiomycota</taxon>
        <taxon>Ustilaginomycotina</taxon>
        <taxon>Exobasidiomycetes</taxon>
        <taxon>Tilletiales</taxon>
        <taxon>Tilletiaceae</taxon>
        <taxon>Tilletia</taxon>
    </lineage>
</organism>
<evidence type="ECO:0000313" key="4">
    <source>
        <dbReference type="Proteomes" id="UP001176517"/>
    </source>
</evidence>
<feature type="region of interest" description="Disordered" evidence="1">
    <location>
        <begin position="566"/>
        <end position="658"/>
    </location>
</feature>
<dbReference type="SUPFAM" id="SSF69618">
    <property type="entry name" value="HemD-like"/>
    <property type="match status" value="1"/>
</dbReference>
<keyword evidence="2" id="KW-0732">Signal</keyword>
<feature type="compositionally biased region" description="Acidic residues" evidence="1">
    <location>
        <begin position="287"/>
        <end position="303"/>
    </location>
</feature>
<sequence>MVIKLVSVVLFRTPVPTSQGTDPWHDAFGPFCLPSFPISALESGTSSPLPPVALTASGLPSRKPRPTSYTSSLTTHHLHLVTPTQPDDAASSTSSVDDDQSEASNSVRDSQQQSSSRTQRRPSSSSMTPLRRPTIETTEFAVTSIPILASLSCNQSPLVGAILNRQWAGVVCTSQRAVQAWAEALSSIVHEAVHEYERSQRKPEYIELPGTTTAWNRVPFFTVGPATSTALKKIIIGPPVGSSVSPRQVAIATASILPRSVLGGKSTGTAEHLARFILNFFDCTAGDDDQDDNEDDTGAEEGEQNGNKTPREDPDTTARPPSPSEAGPQQGQASPSPSAYAIPNPLLLLQGDKALPTLPEILSTARPHPIPFETIKVYETGMDPHFEAHVESHKTMLARARGVALSRRNSGRSSRRPSGNWSTNPGTASGGSGSGFQSIGGGAGGSADAKSMNAPGGVISAVAGLQLDGMPRRGSASSALSMMSTTSSAAMPNSVDGSIDPTTSAAIVHTVSGLHQSAPSVVSLRPDWIVFYSPSGVKYALEALRKNDWIPPPAQPLLTETIVASPASTPTSESVPNTNSSSSSSSTPSPLSASSSSTETDATSLESTPQSGGHPKGHSVPAGSNSAVLSNQSSFLTSYGSKHPTPLTPAHDPAPPKVVDPVTTYPRIATLGPTTARWIIENLGHEGVRVDVVAAQPSPDALKEAICAFEAGLRDGDDGVNWTLRAHGLQDVVPGAAVTVEG</sequence>
<dbReference type="InterPro" id="IPR039793">
    <property type="entry name" value="UROS/Hem4"/>
</dbReference>
<feature type="signal peptide" evidence="2">
    <location>
        <begin position="1"/>
        <end position="20"/>
    </location>
</feature>
<gene>
    <name evidence="3" type="primary">HEM4</name>
    <name evidence="3" type="ORF">OC846_005239</name>
</gene>
<feature type="compositionally biased region" description="Low complexity" evidence="1">
    <location>
        <begin position="104"/>
        <end position="126"/>
    </location>
</feature>
<feature type="compositionally biased region" description="Polar residues" evidence="1">
    <location>
        <begin position="327"/>
        <end position="337"/>
    </location>
</feature>
<dbReference type="AlphaFoldDB" id="A0AAN6JRY1"/>
<dbReference type="PANTHER" id="PTHR12390">
    <property type="entry name" value="UROPORPHYRINOGEN III SYNTHASE"/>
    <property type="match status" value="1"/>
</dbReference>
<dbReference type="GO" id="GO:0004852">
    <property type="term" value="F:uroporphyrinogen-III synthase activity"/>
    <property type="evidence" value="ECO:0007669"/>
    <property type="project" value="UniProtKB-EC"/>
</dbReference>
<dbReference type="EC" id="4.2.1.75" evidence="3"/>
<feature type="compositionally biased region" description="Low complexity" evidence="1">
    <location>
        <begin position="66"/>
        <end position="95"/>
    </location>
</feature>
<dbReference type="PANTHER" id="PTHR12390:SF0">
    <property type="entry name" value="UROPORPHYRINOGEN-III SYNTHASE"/>
    <property type="match status" value="1"/>
</dbReference>
<dbReference type="GO" id="GO:0006780">
    <property type="term" value="P:uroporphyrinogen III biosynthetic process"/>
    <property type="evidence" value="ECO:0007669"/>
    <property type="project" value="InterPro"/>
</dbReference>
<name>A0AAN6JRY1_9BASI</name>
<dbReference type="InterPro" id="IPR036108">
    <property type="entry name" value="4pyrrol_syn_uPrphyn_synt_sf"/>
</dbReference>
<reference evidence="3" key="1">
    <citation type="journal article" date="2023" name="PhytoFront">
        <title>Draft Genome Resources of Seven Strains of Tilletia horrida, Causal Agent of Kernel Smut of Rice.</title>
        <authorList>
            <person name="Khanal S."/>
            <person name="Antony Babu S."/>
            <person name="Zhou X.G."/>
        </authorList>
    </citation>
    <scope>NUCLEOTIDE SEQUENCE</scope>
    <source>
        <strain evidence="3">TX6</strain>
    </source>
</reference>
<dbReference type="Gene3D" id="3.40.50.10090">
    <property type="match status" value="1"/>
</dbReference>
<evidence type="ECO:0000313" key="3">
    <source>
        <dbReference type="EMBL" id="KAK0546472.1"/>
    </source>
</evidence>
<feature type="compositionally biased region" description="Polar residues" evidence="1">
    <location>
        <begin position="622"/>
        <end position="640"/>
    </location>
</feature>
<dbReference type="Proteomes" id="UP001176517">
    <property type="component" value="Unassembled WGS sequence"/>
</dbReference>
<dbReference type="EMBL" id="JAPDMZ010000191">
    <property type="protein sequence ID" value="KAK0546472.1"/>
    <property type="molecule type" value="Genomic_DNA"/>
</dbReference>
<comment type="caution">
    <text evidence="3">The sequence shown here is derived from an EMBL/GenBank/DDBJ whole genome shotgun (WGS) entry which is preliminary data.</text>
</comment>
<accession>A0AAN6JRY1</accession>
<feature type="region of interest" description="Disordered" evidence="1">
    <location>
        <begin position="42"/>
        <end position="134"/>
    </location>
</feature>
<evidence type="ECO:0000256" key="1">
    <source>
        <dbReference type="SAM" id="MobiDB-lite"/>
    </source>
</evidence>
<keyword evidence="3" id="KW-0456">Lyase</keyword>
<feature type="region of interest" description="Disordered" evidence="1">
    <location>
        <begin position="401"/>
        <end position="450"/>
    </location>
</feature>
<feature type="chain" id="PRO_5042898741" evidence="2">
    <location>
        <begin position="21"/>
        <end position="742"/>
    </location>
</feature>
<keyword evidence="4" id="KW-1185">Reference proteome</keyword>
<feature type="region of interest" description="Disordered" evidence="1">
    <location>
        <begin position="287"/>
        <end position="343"/>
    </location>
</feature>
<proteinExistence type="predicted"/>
<dbReference type="GO" id="GO:0005829">
    <property type="term" value="C:cytosol"/>
    <property type="evidence" value="ECO:0007669"/>
    <property type="project" value="TreeGrafter"/>
</dbReference>
<feature type="compositionally biased region" description="Low complexity" evidence="1">
    <location>
        <begin position="568"/>
        <end position="608"/>
    </location>
</feature>
<feature type="compositionally biased region" description="Gly residues" evidence="1">
    <location>
        <begin position="428"/>
        <end position="445"/>
    </location>
</feature>
<protein>
    <submittedName>
        <fullName evidence="3">Uroporphyrinogen-III synthase</fullName>
        <ecNumber evidence="3">4.2.1.75</ecNumber>
    </submittedName>
</protein>
<evidence type="ECO:0000256" key="2">
    <source>
        <dbReference type="SAM" id="SignalP"/>
    </source>
</evidence>